<dbReference type="InterPro" id="IPR003961">
    <property type="entry name" value="FN3_dom"/>
</dbReference>
<keyword evidence="1" id="KW-0732">Signal</keyword>
<dbReference type="Gene3D" id="2.60.40.10">
    <property type="entry name" value="Immunoglobulins"/>
    <property type="match status" value="1"/>
</dbReference>
<feature type="domain" description="Fibronectin type-III" evidence="2">
    <location>
        <begin position="385"/>
        <end position="482"/>
    </location>
</feature>
<evidence type="ECO:0000259" key="2">
    <source>
        <dbReference type="PROSITE" id="PS50853"/>
    </source>
</evidence>
<gene>
    <name evidence="4" type="ORF">FYJ29_12470</name>
</gene>
<dbReference type="SUPFAM" id="SSF63829">
    <property type="entry name" value="Calcium-dependent phosphotriesterase"/>
    <property type="match status" value="1"/>
</dbReference>
<sequence>MKLTKILPLCMTAVMLAISLISSAQIPTIYCGVYKSTSWGTTLQRGIYSFPAQNNTTFTKVSTAENDNFLAPLGGAAVYDGVMHGVHYTSGEIYGQTYYTFTYVEYDTKTWTQTKKKSVNYNNIAARCNVSIDPTTGKVWGLFNNFDLDYNIVDRKWATVDYATLSKTVIDAMSLNMVALAIDNSGQAYAVGTDAKLYAIDKATTAYTAVGSTGVSIKSGYPMCAAVDPVTNKMYWSAVLSDGTSGLYELNKATGAATLVSKYPGNEVVVNMWIPAPEAADDAPAAVTNLKLDFKPNALTGNVNFKVPATTYAGAQLSGNLTYTIKANGVALVTGETTAAGADVSKQVTIDKAGITEVEVVVSNAAGDGPKQSVKQWIGPDTPTAPTGVNWTYDAASRQAKLTWTAPVMGKNNAPLDTAALTYNVVRQPGNVTVAKGLDATAFAESLSQLTDLKSYYYQVTPVNGSLVGDKAESNHIVLGDALGIPYSENFYNKNNFDLFTVIDANDDGATWKYKATNYQYSDNQQYASIVASKTLADDDWLLTPPLKMEKKYRYKIAYKVKKQYSPSDYNQLLDVGVGQGTDVNNYKSIVELMSINVVSFTEVSRNFVVPADGVYHIGFHATSKAKSDELCLDDINVTVAGLQGDVNGDGKVDVSDITAVIQTILGTAQYSVDVCDINGDGAVNIDDVTTLINMM</sequence>
<protein>
    <recommendedName>
        <fullName evidence="6">Dockerin domain-containing protein</fullName>
    </recommendedName>
</protein>
<dbReference type="RefSeq" id="WP_154328196.1">
    <property type="nucleotide sequence ID" value="NZ_CP045696.1"/>
</dbReference>
<evidence type="ECO:0000259" key="3">
    <source>
        <dbReference type="PROSITE" id="PS51766"/>
    </source>
</evidence>
<dbReference type="InterPro" id="IPR016134">
    <property type="entry name" value="Dockerin_dom"/>
</dbReference>
<dbReference type="NCBIfam" id="NF038128">
    <property type="entry name" value="choice_anch_J"/>
    <property type="match status" value="1"/>
</dbReference>
<dbReference type="InterPro" id="IPR036439">
    <property type="entry name" value="Dockerin_dom_sf"/>
</dbReference>
<dbReference type="Gene3D" id="2.60.120.200">
    <property type="match status" value="1"/>
</dbReference>
<dbReference type="PROSITE" id="PS51766">
    <property type="entry name" value="DOCKERIN"/>
    <property type="match status" value="1"/>
</dbReference>
<dbReference type="Gene3D" id="1.10.1330.10">
    <property type="entry name" value="Dockerin domain"/>
    <property type="match status" value="1"/>
</dbReference>
<evidence type="ECO:0000256" key="1">
    <source>
        <dbReference type="SAM" id="SignalP"/>
    </source>
</evidence>
<feature type="chain" id="PRO_5027034168" description="Dockerin domain-containing protein" evidence="1">
    <location>
        <begin position="25"/>
        <end position="696"/>
    </location>
</feature>
<comment type="caution">
    <text evidence="4">The sequence shown here is derived from an EMBL/GenBank/DDBJ whole genome shotgun (WGS) entry which is preliminary data.</text>
</comment>
<name>A0A6L5XGG9_9BACT</name>
<dbReference type="AlphaFoldDB" id="A0A6L5XGG9"/>
<feature type="domain" description="Dockerin" evidence="3">
    <location>
        <begin position="640"/>
        <end position="696"/>
    </location>
</feature>
<reference evidence="4 5" key="1">
    <citation type="submission" date="2019-08" db="EMBL/GenBank/DDBJ databases">
        <title>In-depth cultivation of the pig gut microbiome towards novel bacterial diversity and tailored functional studies.</title>
        <authorList>
            <person name="Wylensek D."/>
            <person name="Hitch T.C.A."/>
            <person name="Clavel T."/>
        </authorList>
    </citation>
    <scope>NUCLEOTIDE SEQUENCE [LARGE SCALE GENOMIC DNA]</scope>
    <source>
        <strain evidence="4 5">Oil-RF-744-WCA-WT-10</strain>
    </source>
</reference>
<dbReference type="InterPro" id="IPR018247">
    <property type="entry name" value="EF_Hand_1_Ca_BS"/>
</dbReference>
<dbReference type="EMBL" id="VULT01000025">
    <property type="protein sequence ID" value="MSS18562.1"/>
    <property type="molecule type" value="Genomic_DNA"/>
</dbReference>
<dbReference type="InterPro" id="IPR013783">
    <property type="entry name" value="Ig-like_fold"/>
</dbReference>
<dbReference type="InterPro" id="IPR002105">
    <property type="entry name" value="Dockerin_1_rpt"/>
</dbReference>
<evidence type="ECO:0008006" key="6">
    <source>
        <dbReference type="Google" id="ProtNLM"/>
    </source>
</evidence>
<proteinExistence type="predicted"/>
<keyword evidence="5" id="KW-1185">Reference proteome</keyword>
<dbReference type="CDD" id="cd14256">
    <property type="entry name" value="Dockerin_I"/>
    <property type="match status" value="1"/>
</dbReference>
<evidence type="ECO:0000313" key="5">
    <source>
        <dbReference type="Proteomes" id="UP000483362"/>
    </source>
</evidence>
<dbReference type="SUPFAM" id="SSF49265">
    <property type="entry name" value="Fibronectin type III"/>
    <property type="match status" value="1"/>
</dbReference>
<dbReference type="Proteomes" id="UP000483362">
    <property type="component" value="Unassembled WGS sequence"/>
</dbReference>
<organism evidence="4 5">
    <name type="scientific">Sodaliphilus pleomorphus</name>
    <dbReference type="NCBI Taxonomy" id="2606626"/>
    <lineage>
        <taxon>Bacteria</taxon>
        <taxon>Pseudomonadati</taxon>
        <taxon>Bacteroidota</taxon>
        <taxon>Bacteroidia</taxon>
        <taxon>Bacteroidales</taxon>
        <taxon>Muribaculaceae</taxon>
        <taxon>Sodaliphilus</taxon>
    </lineage>
</organism>
<evidence type="ECO:0000313" key="4">
    <source>
        <dbReference type="EMBL" id="MSS18562.1"/>
    </source>
</evidence>
<dbReference type="GO" id="GO:0000272">
    <property type="term" value="P:polysaccharide catabolic process"/>
    <property type="evidence" value="ECO:0007669"/>
    <property type="project" value="InterPro"/>
</dbReference>
<dbReference type="InterPro" id="IPR036116">
    <property type="entry name" value="FN3_sf"/>
</dbReference>
<dbReference type="GO" id="GO:0004553">
    <property type="term" value="F:hydrolase activity, hydrolyzing O-glycosyl compounds"/>
    <property type="evidence" value="ECO:0007669"/>
    <property type="project" value="InterPro"/>
</dbReference>
<dbReference type="Pfam" id="PF00404">
    <property type="entry name" value="Dockerin_1"/>
    <property type="match status" value="1"/>
</dbReference>
<dbReference type="PROSITE" id="PS00018">
    <property type="entry name" value="EF_HAND_1"/>
    <property type="match status" value="2"/>
</dbReference>
<feature type="signal peptide" evidence="1">
    <location>
        <begin position="1"/>
        <end position="24"/>
    </location>
</feature>
<dbReference type="SUPFAM" id="SSF63446">
    <property type="entry name" value="Type I dockerin domain"/>
    <property type="match status" value="1"/>
</dbReference>
<dbReference type="PROSITE" id="PS50853">
    <property type="entry name" value="FN3"/>
    <property type="match status" value="1"/>
</dbReference>
<accession>A0A6L5XGG9</accession>